<proteinExistence type="predicted"/>
<dbReference type="RefSeq" id="WP_210158686.1">
    <property type="nucleotide sequence ID" value="NZ_JAFCNB010000019.1"/>
</dbReference>
<dbReference type="AlphaFoldDB" id="A0A940WPY6"/>
<protein>
    <submittedName>
        <fullName evidence="3">Glycosyltransferase family 1 protein</fullName>
    </submittedName>
</protein>
<organism evidence="3 4">
    <name type="scientific">Microbispora oryzae</name>
    <dbReference type="NCBI Taxonomy" id="2806554"/>
    <lineage>
        <taxon>Bacteria</taxon>
        <taxon>Bacillati</taxon>
        <taxon>Actinomycetota</taxon>
        <taxon>Actinomycetes</taxon>
        <taxon>Streptosporangiales</taxon>
        <taxon>Streptosporangiaceae</taxon>
        <taxon>Microbispora</taxon>
    </lineage>
</organism>
<dbReference type="FunFam" id="3.40.50.2000:FF:000009">
    <property type="entry name" value="Sterol 3-beta-glucosyltransferase UGT80A2"/>
    <property type="match status" value="1"/>
</dbReference>
<evidence type="ECO:0000313" key="4">
    <source>
        <dbReference type="Proteomes" id="UP000674234"/>
    </source>
</evidence>
<dbReference type="Gene3D" id="3.40.50.2000">
    <property type="entry name" value="Glycogen Phosphorylase B"/>
    <property type="match status" value="2"/>
</dbReference>
<dbReference type="PANTHER" id="PTHR48050">
    <property type="entry name" value="STEROL 3-BETA-GLUCOSYLTRANSFERASE"/>
    <property type="match status" value="1"/>
</dbReference>
<dbReference type="Pfam" id="PF06722">
    <property type="entry name" value="EryCIII-like_C"/>
    <property type="match status" value="1"/>
</dbReference>
<evidence type="ECO:0000313" key="3">
    <source>
        <dbReference type="EMBL" id="MBP2707422.1"/>
    </source>
</evidence>
<evidence type="ECO:0000259" key="2">
    <source>
        <dbReference type="Pfam" id="PF06722"/>
    </source>
</evidence>
<feature type="domain" description="Erythromycin biosynthesis protein CIII-like C-terminal" evidence="2">
    <location>
        <begin position="266"/>
        <end position="385"/>
    </location>
</feature>
<sequence>MRVLLSAIGTRGEVQPVVALASELRALGQDVRVCVPPDFRDWIDGLGIPVVPIGPELRRTASGTQAPPTPERLRELVDGTVGAQFATITAAAEGCDVIVACGALQIAARSIAERMGIGYVYAGFCAVTLPSPHHAPPPLPTWKPTPGADDRALWAEDARRWDATWGASLNSHRASAGLPPVDGVRDHIFTDRPWLAADPVLGPWPEPGDPYVVQTGAWILPDRRPLSPSLEAFLGKGEPPVYFGFGSIRAPLGIAQVMIESARGLGRRVIVSRGWADLSPVDDLPDCLAVDDVNQQELFTRVAAVVHHGGAGTTTAAARAGAPQVVLPQHYDQHYWAERVRLLGVGAAHPPAVPTAGSLSAALGHALHPEVAARARDLAPRIRADGAATAAERLVRDWSG</sequence>
<dbReference type="Pfam" id="PF03033">
    <property type="entry name" value="Glyco_transf_28"/>
    <property type="match status" value="1"/>
</dbReference>
<dbReference type="InterPro" id="IPR010610">
    <property type="entry name" value="EryCIII-like_C"/>
</dbReference>
<dbReference type="GO" id="GO:0005975">
    <property type="term" value="P:carbohydrate metabolic process"/>
    <property type="evidence" value="ECO:0007669"/>
    <property type="project" value="InterPro"/>
</dbReference>
<dbReference type="GO" id="GO:0033072">
    <property type="term" value="P:vancomycin biosynthetic process"/>
    <property type="evidence" value="ECO:0007669"/>
    <property type="project" value="UniProtKB-ARBA"/>
</dbReference>
<keyword evidence="4" id="KW-1185">Reference proteome</keyword>
<dbReference type="SUPFAM" id="SSF53756">
    <property type="entry name" value="UDP-Glycosyltransferase/glycogen phosphorylase"/>
    <property type="match status" value="1"/>
</dbReference>
<dbReference type="InterPro" id="IPR004276">
    <property type="entry name" value="GlycoTrans_28_N"/>
</dbReference>
<dbReference type="PANTHER" id="PTHR48050:SF13">
    <property type="entry name" value="STEROL 3-BETA-GLUCOSYLTRANSFERASE UGT80A2"/>
    <property type="match status" value="1"/>
</dbReference>
<comment type="caution">
    <text evidence="3">The sequence shown here is derived from an EMBL/GenBank/DDBJ whole genome shotgun (WGS) entry which is preliminary data.</text>
</comment>
<dbReference type="InterPro" id="IPR002213">
    <property type="entry name" value="UDP_glucos_trans"/>
</dbReference>
<dbReference type="GO" id="GO:0008194">
    <property type="term" value="F:UDP-glycosyltransferase activity"/>
    <property type="evidence" value="ECO:0007669"/>
    <property type="project" value="InterPro"/>
</dbReference>
<name>A0A940WPY6_9ACTN</name>
<gene>
    <name evidence="3" type="ORF">JOL79_26920</name>
</gene>
<evidence type="ECO:0000259" key="1">
    <source>
        <dbReference type="Pfam" id="PF03033"/>
    </source>
</evidence>
<dbReference type="EMBL" id="JAFCNB010000019">
    <property type="protein sequence ID" value="MBP2707422.1"/>
    <property type="molecule type" value="Genomic_DNA"/>
</dbReference>
<dbReference type="CDD" id="cd03784">
    <property type="entry name" value="GT1_Gtf-like"/>
    <property type="match status" value="1"/>
</dbReference>
<dbReference type="GO" id="GO:0016758">
    <property type="term" value="F:hexosyltransferase activity"/>
    <property type="evidence" value="ECO:0007669"/>
    <property type="project" value="InterPro"/>
</dbReference>
<dbReference type="Proteomes" id="UP000674234">
    <property type="component" value="Unassembled WGS sequence"/>
</dbReference>
<reference evidence="3" key="1">
    <citation type="submission" date="2021-02" db="EMBL/GenBank/DDBJ databases">
        <title>Draft genome sequence of Microbispora sp. RL4-1S isolated from rice leaves in Thailand.</title>
        <authorList>
            <person name="Muangham S."/>
            <person name="Duangmal K."/>
        </authorList>
    </citation>
    <scope>NUCLEOTIDE SEQUENCE</scope>
    <source>
        <strain evidence="3">RL4-1S</strain>
    </source>
</reference>
<accession>A0A940WPY6</accession>
<dbReference type="InterPro" id="IPR050426">
    <property type="entry name" value="Glycosyltransferase_28"/>
</dbReference>
<feature type="domain" description="Glycosyltransferase family 28 N-terminal" evidence="1">
    <location>
        <begin position="3"/>
        <end position="125"/>
    </location>
</feature>